<dbReference type="AlphaFoldDB" id="A0A9K3KRS5"/>
<gene>
    <name evidence="1" type="ORF">IV203_017042</name>
</gene>
<reference evidence="1" key="1">
    <citation type="journal article" date="2021" name="Sci. Rep.">
        <title>Diploid genomic architecture of Nitzschia inconspicua, an elite biomass production diatom.</title>
        <authorList>
            <person name="Oliver A."/>
            <person name="Podell S."/>
            <person name="Pinowska A."/>
            <person name="Traller J.C."/>
            <person name="Smith S.R."/>
            <person name="McClure R."/>
            <person name="Beliaev A."/>
            <person name="Bohutskyi P."/>
            <person name="Hill E.A."/>
            <person name="Rabines A."/>
            <person name="Zheng H."/>
            <person name="Allen L.Z."/>
            <person name="Kuo A."/>
            <person name="Grigoriev I.V."/>
            <person name="Allen A.E."/>
            <person name="Hazlebeck D."/>
            <person name="Allen E.E."/>
        </authorList>
    </citation>
    <scope>NUCLEOTIDE SEQUENCE</scope>
    <source>
        <strain evidence="1">Hildebrandi</strain>
    </source>
</reference>
<dbReference type="OrthoDB" id="10471593at2759"/>
<evidence type="ECO:0000313" key="2">
    <source>
        <dbReference type="Proteomes" id="UP000693970"/>
    </source>
</evidence>
<name>A0A9K3KRS5_9STRA</name>
<comment type="caution">
    <text evidence="1">The sequence shown here is derived from an EMBL/GenBank/DDBJ whole genome shotgun (WGS) entry which is preliminary data.</text>
</comment>
<protein>
    <submittedName>
        <fullName evidence="1">Uncharacterized protein</fullName>
    </submittedName>
</protein>
<accession>A0A9K3KRS5</accession>
<sequence length="222" mass="25516">MPPHSDHHTCGTTTASTNYEDMIGSWLGSKRDMLNCANPNLALIPIENTQRFQCNQLQGSIPSIYKCTAYPSSALRLGKKERKRVSFFPQNNQIIFIPSFRELTPDEFKALYLSKQEMGKIHEECWKLVDLMNSGIEYEDQEGFSKRGLVDLKDDSVERRRKMRDQAYRIVFGVQKFHSSKRRPTECMDVTEITASLYQKAAARAQEEAYEAAWFDAIAART</sequence>
<evidence type="ECO:0000313" key="1">
    <source>
        <dbReference type="EMBL" id="KAG7348337.1"/>
    </source>
</evidence>
<keyword evidence="2" id="KW-1185">Reference proteome</keyword>
<organism evidence="1 2">
    <name type="scientific">Nitzschia inconspicua</name>
    <dbReference type="NCBI Taxonomy" id="303405"/>
    <lineage>
        <taxon>Eukaryota</taxon>
        <taxon>Sar</taxon>
        <taxon>Stramenopiles</taxon>
        <taxon>Ochrophyta</taxon>
        <taxon>Bacillariophyta</taxon>
        <taxon>Bacillariophyceae</taxon>
        <taxon>Bacillariophycidae</taxon>
        <taxon>Bacillariales</taxon>
        <taxon>Bacillariaceae</taxon>
        <taxon>Nitzschia</taxon>
    </lineage>
</organism>
<proteinExistence type="predicted"/>
<reference evidence="1" key="2">
    <citation type="submission" date="2021-04" db="EMBL/GenBank/DDBJ databases">
        <authorList>
            <person name="Podell S."/>
        </authorList>
    </citation>
    <scope>NUCLEOTIDE SEQUENCE</scope>
    <source>
        <strain evidence="1">Hildebrandi</strain>
    </source>
</reference>
<dbReference type="EMBL" id="JAGRRH010000020">
    <property type="protein sequence ID" value="KAG7348337.1"/>
    <property type="molecule type" value="Genomic_DNA"/>
</dbReference>
<dbReference type="Proteomes" id="UP000693970">
    <property type="component" value="Unassembled WGS sequence"/>
</dbReference>